<accession>A0A1R1XA48</accession>
<sequence length="111" mass="12378">MEPRSVETTYHHKETIDFVLCTEVQKCDGTISKTGSSIQIVSTTGVILSSKFTPWTPRSQPAWIFSEQETGTVLQMVTRKHSTTTECAESTIVQIQKYIQLPSAESDISHS</sequence>
<dbReference type="EMBL" id="LSSN01004440">
    <property type="protein sequence ID" value="OMJ11510.1"/>
    <property type="molecule type" value="Genomic_DNA"/>
</dbReference>
<comment type="caution">
    <text evidence="1">The sequence shown here is derived from an EMBL/GenBank/DDBJ whole genome shotgun (WGS) entry which is preliminary data.</text>
</comment>
<reference evidence="1 2" key="1">
    <citation type="submission" date="2017-01" db="EMBL/GenBank/DDBJ databases">
        <authorList>
            <person name="Mah S.A."/>
            <person name="Swanson W.J."/>
            <person name="Moy G.W."/>
            <person name="Vacquier V.D."/>
        </authorList>
    </citation>
    <scope>NUCLEOTIDE SEQUENCE [LARGE SCALE GENOMIC DNA]</scope>
    <source>
        <strain evidence="1 2">GSMNP</strain>
    </source>
</reference>
<name>A0A1R1XA48_9FUNG</name>
<organism evidence="1 2">
    <name type="scientific">Smittium culicis</name>
    <dbReference type="NCBI Taxonomy" id="133412"/>
    <lineage>
        <taxon>Eukaryota</taxon>
        <taxon>Fungi</taxon>
        <taxon>Fungi incertae sedis</taxon>
        <taxon>Zoopagomycota</taxon>
        <taxon>Kickxellomycotina</taxon>
        <taxon>Harpellomycetes</taxon>
        <taxon>Harpellales</taxon>
        <taxon>Legeriomycetaceae</taxon>
        <taxon>Smittium</taxon>
    </lineage>
</organism>
<evidence type="ECO:0000313" key="1">
    <source>
        <dbReference type="EMBL" id="OMJ11510.1"/>
    </source>
</evidence>
<dbReference type="Proteomes" id="UP000187283">
    <property type="component" value="Unassembled WGS sequence"/>
</dbReference>
<gene>
    <name evidence="1" type="ORF">AYI70_g9677</name>
</gene>
<evidence type="ECO:0000313" key="2">
    <source>
        <dbReference type="Proteomes" id="UP000187283"/>
    </source>
</evidence>
<proteinExistence type="predicted"/>
<protein>
    <submittedName>
        <fullName evidence="1">Uncharacterized protein</fullName>
    </submittedName>
</protein>
<dbReference type="AlphaFoldDB" id="A0A1R1XA48"/>
<keyword evidence="2" id="KW-1185">Reference proteome</keyword>